<gene>
    <name evidence="4" type="ORF">BCF44_11929</name>
</gene>
<dbReference type="PROSITE" id="PS00622">
    <property type="entry name" value="HTH_LUXR_1"/>
    <property type="match status" value="1"/>
</dbReference>
<evidence type="ECO:0000259" key="3">
    <source>
        <dbReference type="PROSITE" id="PS50043"/>
    </source>
</evidence>
<dbReference type="CDD" id="cd06170">
    <property type="entry name" value="LuxR_C_like"/>
    <property type="match status" value="1"/>
</dbReference>
<dbReference type="GO" id="GO:0006355">
    <property type="term" value="P:regulation of DNA-templated transcription"/>
    <property type="evidence" value="ECO:0007669"/>
    <property type="project" value="InterPro"/>
</dbReference>
<dbReference type="PANTHER" id="PTHR16305">
    <property type="entry name" value="TESTICULAR SOLUBLE ADENYLYL CYCLASE"/>
    <property type="match status" value="1"/>
</dbReference>
<keyword evidence="2" id="KW-0067">ATP-binding</keyword>
<dbReference type="GO" id="GO:0005524">
    <property type="term" value="F:ATP binding"/>
    <property type="evidence" value="ECO:0007669"/>
    <property type="project" value="UniProtKB-KW"/>
</dbReference>
<dbReference type="GO" id="GO:0003677">
    <property type="term" value="F:DNA binding"/>
    <property type="evidence" value="ECO:0007669"/>
    <property type="project" value="InterPro"/>
</dbReference>
<dbReference type="Gene3D" id="3.40.50.300">
    <property type="entry name" value="P-loop containing nucleotide triphosphate hydrolases"/>
    <property type="match status" value="1"/>
</dbReference>
<dbReference type="InterPro" id="IPR041664">
    <property type="entry name" value="AAA_16"/>
</dbReference>
<dbReference type="SUPFAM" id="SSF46894">
    <property type="entry name" value="C-terminal effector domain of the bipartite response regulators"/>
    <property type="match status" value="1"/>
</dbReference>
<dbReference type="InterPro" id="IPR016032">
    <property type="entry name" value="Sig_transdc_resp-reg_C-effctor"/>
</dbReference>
<evidence type="ECO:0000256" key="2">
    <source>
        <dbReference type="ARBA" id="ARBA00022840"/>
    </source>
</evidence>
<dbReference type="EMBL" id="QUNO01000019">
    <property type="protein sequence ID" value="REH34753.1"/>
    <property type="molecule type" value="Genomic_DNA"/>
</dbReference>
<dbReference type="GO" id="GO:0005737">
    <property type="term" value="C:cytoplasm"/>
    <property type="evidence" value="ECO:0007669"/>
    <property type="project" value="TreeGrafter"/>
</dbReference>
<dbReference type="SMART" id="SM00421">
    <property type="entry name" value="HTH_LUXR"/>
    <property type="match status" value="1"/>
</dbReference>
<dbReference type="PROSITE" id="PS50043">
    <property type="entry name" value="HTH_LUXR_2"/>
    <property type="match status" value="1"/>
</dbReference>
<dbReference type="RefSeq" id="WP_147328843.1">
    <property type="nucleotide sequence ID" value="NZ_CP144375.1"/>
</dbReference>
<dbReference type="PANTHER" id="PTHR16305:SF35">
    <property type="entry name" value="TRANSCRIPTIONAL ACTIVATOR DOMAIN"/>
    <property type="match status" value="1"/>
</dbReference>
<keyword evidence="1" id="KW-0547">Nucleotide-binding</keyword>
<comment type="caution">
    <text evidence="4">The sequence shown here is derived from an EMBL/GenBank/DDBJ whole genome shotgun (WGS) entry which is preliminary data.</text>
</comment>
<evidence type="ECO:0000256" key="1">
    <source>
        <dbReference type="ARBA" id="ARBA00022741"/>
    </source>
</evidence>
<accession>A0A3E0GZG8</accession>
<dbReference type="PRINTS" id="PR00038">
    <property type="entry name" value="HTHLUXR"/>
</dbReference>
<reference evidence="4 5" key="1">
    <citation type="submission" date="2018-08" db="EMBL/GenBank/DDBJ databases">
        <title>Genomic Encyclopedia of Archaeal and Bacterial Type Strains, Phase II (KMG-II): from individual species to whole genera.</title>
        <authorList>
            <person name="Goeker M."/>
        </authorList>
    </citation>
    <scope>NUCLEOTIDE SEQUENCE [LARGE SCALE GENOMIC DNA]</scope>
    <source>
        <strain evidence="4 5">DSM 45791</strain>
    </source>
</reference>
<dbReference type="InterPro" id="IPR011990">
    <property type="entry name" value="TPR-like_helical_dom_sf"/>
</dbReference>
<dbReference type="Proteomes" id="UP000256269">
    <property type="component" value="Unassembled WGS sequence"/>
</dbReference>
<dbReference type="Gene3D" id="1.10.10.10">
    <property type="entry name" value="Winged helix-like DNA-binding domain superfamily/Winged helix DNA-binding domain"/>
    <property type="match status" value="1"/>
</dbReference>
<dbReference type="Gene3D" id="1.25.40.10">
    <property type="entry name" value="Tetratricopeptide repeat domain"/>
    <property type="match status" value="1"/>
</dbReference>
<keyword evidence="5" id="KW-1185">Reference proteome</keyword>
<dbReference type="SUPFAM" id="SSF52540">
    <property type="entry name" value="P-loop containing nucleoside triphosphate hydrolases"/>
    <property type="match status" value="1"/>
</dbReference>
<dbReference type="GO" id="GO:0004016">
    <property type="term" value="F:adenylate cyclase activity"/>
    <property type="evidence" value="ECO:0007669"/>
    <property type="project" value="TreeGrafter"/>
</dbReference>
<organism evidence="4 5">
    <name type="scientific">Kutzneria buriramensis</name>
    <dbReference type="NCBI Taxonomy" id="1045776"/>
    <lineage>
        <taxon>Bacteria</taxon>
        <taxon>Bacillati</taxon>
        <taxon>Actinomycetota</taxon>
        <taxon>Actinomycetes</taxon>
        <taxon>Pseudonocardiales</taxon>
        <taxon>Pseudonocardiaceae</taxon>
        <taxon>Kutzneria</taxon>
    </lineage>
</organism>
<evidence type="ECO:0000313" key="4">
    <source>
        <dbReference type="EMBL" id="REH34753.1"/>
    </source>
</evidence>
<dbReference type="InterPro" id="IPR000792">
    <property type="entry name" value="Tscrpt_reg_LuxR_C"/>
</dbReference>
<dbReference type="InterPro" id="IPR036388">
    <property type="entry name" value="WH-like_DNA-bd_sf"/>
</dbReference>
<feature type="domain" description="HTH luxR-type" evidence="3">
    <location>
        <begin position="841"/>
        <end position="903"/>
    </location>
</feature>
<proteinExistence type="predicted"/>
<name>A0A3E0GZG8_9PSEU</name>
<dbReference type="OrthoDB" id="483at2"/>
<dbReference type="AlphaFoldDB" id="A0A3E0GZG8"/>
<protein>
    <submittedName>
        <fullName evidence="4">Regulatory LuxR family protein</fullName>
    </submittedName>
</protein>
<dbReference type="InterPro" id="IPR027417">
    <property type="entry name" value="P-loop_NTPase"/>
</dbReference>
<sequence>MVAVSTPKTLSGRDNECDRLIGWLAGIARGEGSALVLHGEAGIGKSALIRFATAEAVGVRLVSVSGHEAETGIEFAALHQVLHLLAAHLPGMLADRAAELARSLAAKEDPGLWSRVQVLELFRAAAGECPWLCVVDDAQWIDEPSLDALGFVARRLRSERIGMLFARRDEHRDNASLAGLTALRLAPLGRQASIELLRTVVGTPTLLPALTDIACGNPQALLELADALTPGQLRGEQPAPQTLPPNSLLRRDYQARLDRLPADARWLVLLAAADDEADVETLVRAANLSGLDIAALEPAEAAGMVHVQGRAVVFLQPLLRSVAYHEAPLTQRRAAHRCLARALDPRTDPLRQVLHRAAATDGPDVRLAAELERVATAETGRYATSSRALERAAELSGDATRFLAAAHHAWLAGEPSRAATLLRRIPASPVDVRARSRVLAGEIEMRTGEPAAASRMFLAAAKDLATRDRRLAIAALMRAGEALYQSGGHERYPEIARQALALRRPRETPVVQSMFDYFETLSETFQGHQSRATTSSRRLLALATTLDDSDMLSRTSMAALFRGDEQRAHQLAGRAMRIAETTGDPLALAQALDATSLAEFVLGRFDDVTTTLDGLRLAQDSGQDTMTGNYLAQLGAVAGMIGDKRTCLLRLRQAAGRGTRRATAYRIWALAALDLAEGRYAHAVDHLRDVIADHDSRGHLILQIHTTPHLVEAAARCGRRSLAARALRVYDSWADSTRNPYWLALSARCHALLTDNPAEAEARFHEAMRLHALSANAFDRARTGLLFGQLLRRRRKPKRARDLLHDALTTFERFDATCWAEQAAGELRAAGHPTRTTRTRPAAVDGALTPHQARIARLVADGATNREVAAQLLISARTVDHHLRAIFAKLGVRSRVELAKLMG</sequence>
<dbReference type="Pfam" id="PF00196">
    <property type="entry name" value="GerE"/>
    <property type="match status" value="1"/>
</dbReference>
<evidence type="ECO:0000313" key="5">
    <source>
        <dbReference type="Proteomes" id="UP000256269"/>
    </source>
</evidence>
<dbReference type="Pfam" id="PF13191">
    <property type="entry name" value="AAA_16"/>
    <property type="match status" value="1"/>
</dbReference>